<feature type="region of interest" description="Disordered" evidence="6">
    <location>
        <begin position="1"/>
        <end position="22"/>
    </location>
</feature>
<evidence type="ECO:0000256" key="2">
    <source>
        <dbReference type="ARBA" id="ARBA00022598"/>
    </source>
</evidence>
<dbReference type="GO" id="GO:0005811">
    <property type="term" value="C:lipid droplet"/>
    <property type="evidence" value="ECO:0007669"/>
    <property type="project" value="TreeGrafter"/>
</dbReference>
<gene>
    <name evidence="8" type="ORF">AJ80_02371</name>
</gene>
<dbReference type="GO" id="GO:0004467">
    <property type="term" value="F:long-chain fatty acid-CoA ligase activity"/>
    <property type="evidence" value="ECO:0007669"/>
    <property type="project" value="UniProtKB-EC"/>
</dbReference>
<dbReference type="GO" id="GO:0005783">
    <property type="term" value="C:endoplasmic reticulum"/>
    <property type="evidence" value="ECO:0007669"/>
    <property type="project" value="TreeGrafter"/>
</dbReference>
<proteinExistence type="inferred from homology"/>
<dbReference type="PROSITE" id="PS00455">
    <property type="entry name" value="AMP_BINDING"/>
    <property type="match status" value="1"/>
</dbReference>
<dbReference type="PANTHER" id="PTHR43272">
    <property type="entry name" value="LONG-CHAIN-FATTY-ACID--COA LIGASE"/>
    <property type="match status" value="1"/>
</dbReference>
<evidence type="ECO:0000256" key="3">
    <source>
        <dbReference type="ARBA" id="ARBA00022741"/>
    </source>
</evidence>
<dbReference type="GO" id="GO:0005524">
    <property type="term" value="F:ATP binding"/>
    <property type="evidence" value="ECO:0007669"/>
    <property type="project" value="UniProtKB-KW"/>
</dbReference>
<dbReference type="Gene3D" id="3.40.50.12780">
    <property type="entry name" value="N-terminal domain of ligase-like"/>
    <property type="match status" value="1"/>
</dbReference>
<evidence type="ECO:0000313" key="9">
    <source>
        <dbReference type="Proteomes" id="UP000224634"/>
    </source>
</evidence>
<evidence type="ECO:0000256" key="1">
    <source>
        <dbReference type="ARBA" id="ARBA00006432"/>
    </source>
</evidence>
<dbReference type="SUPFAM" id="SSF56801">
    <property type="entry name" value="Acetyl-CoA synthetase-like"/>
    <property type="match status" value="1"/>
</dbReference>
<dbReference type="Proteomes" id="UP000224634">
    <property type="component" value="Unassembled WGS sequence"/>
</dbReference>
<sequence>MAHADELRTPLSKHSTSTVEVAGYEPVDGESVPRRNVHFKDQLISKPEDSINTIFDIVKRASNKFGSARCLGWRDLINTHKEIKKVKKLVDGKEQMVDKEWTYFELGEYKYINYLEYEKLTLELGAGLRKLGLAKGDRLHLYAGTSYRWLAMMHGGASQSISGVTSYETLGEEGLKHSMVATKAKAIFIDSSLLRSLRRPIKDARDIQFVIYNSAGHPDDGGIDELKDENPHITFLSFEDFRKLGEENPTDPVPPNPEDLCCIMYTSGSTGPPKGVQLTHRNVVAAVAGVNAVVETYVGEQDNMLAYLPLAHIFEFMFENASLYWGCTLGYASSRTMVDTSMRNCKGDLREFKPTLMVGVPAVWETVRKGIISKVEEAGFVSRKLFWSGLQLKRQLINRGIPGSRILDSVIFKKVSQATGGRLRFCMSGAGPIAAETREFLSLVVCPMLIGYGLTETTAMTSIGDPWAWPNETLGNIPPCIEVKLVDFPEAGYITSSKPQQGEVWVRGHAVMECYYDNEGMTKEVMTPDGWFKTGDIGEWDEDGNLKVIDRKKSLVKTLNGEYIAIEKLESLYQSVSAISQICIYASPSRAKPVAIVVPAESALKKLARDNGVECDTLEELVHNDQLNRAILRDIQAVARKNSLANIEIPQAVVLVDEPWTPQNGFTTAAMKLNRRGIKEKYESDIDKAYQQKS</sequence>
<dbReference type="InterPro" id="IPR042099">
    <property type="entry name" value="ANL_N_sf"/>
</dbReference>
<accession>A0A2B7YRA1</accession>
<evidence type="ECO:0000256" key="4">
    <source>
        <dbReference type="ARBA" id="ARBA00022840"/>
    </source>
</evidence>
<comment type="caution">
    <text evidence="8">The sequence shown here is derived from an EMBL/GenBank/DDBJ whole genome shotgun (WGS) entry which is preliminary data.</text>
</comment>
<protein>
    <recommendedName>
        <fullName evidence="7">AMP-dependent synthetase/ligase domain-containing protein</fullName>
    </recommendedName>
</protein>
<dbReference type="InterPro" id="IPR045851">
    <property type="entry name" value="AMP-bd_C_sf"/>
</dbReference>
<evidence type="ECO:0000256" key="6">
    <source>
        <dbReference type="SAM" id="MobiDB-lite"/>
    </source>
</evidence>
<evidence type="ECO:0000259" key="7">
    <source>
        <dbReference type="Pfam" id="PF00501"/>
    </source>
</evidence>
<comment type="catalytic activity">
    <reaction evidence="5">
        <text>a long-chain fatty acid + ATP + CoA = a long-chain fatty acyl-CoA + AMP + diphosphate</text>
        <dbReference type="Rhea" id="RHEA:15421"/>
        <dbReference type="ChEBI" id="CHEBI:30616"/>
        <dbReference type="ChEBI" id="CHEBI:33019"/>
        <dbReference type="ChEBI" id="CHEBI:57287"/>
        <dbReference type="ChEBI" id="CHEBI:57560"/>
        <dbReference type="ChEBI" id="CHEBI:83139"/>
        <dbReference type="ChEBI" id="CHEBI:456215"/>
        <dbReference type="EC" id="6.2.1.3"/>
    </reaction>
    <physiologicalReaction direction="left-to-right" evidence="5">
        <dbReference type="Rhea" id="RHEA:15422"/>
    </physiologicalReaction>
</comment>
<keyword evidence="2" id="KW-0436">Ligase</keyword>
<dbReference type="STRING" id="1447883.A0A2B7YRA1"/>
<keyword evidence="9" id="KW-1185">Reference proteome</keyword>
<evidence type="ECO:0000313" key="8">
    <source>
        <dbReference type="EMBL" id="PGH23591.1"/>
    </source>
</evidence>
<feature type="domain" description="AMP-dependent synthetase/ligase" evidence="7">
    <location>
        <begin position="98"/>
        <end position="516"/>
    </location>
</feature>
<dbReference type="PANTHER" id="PTHR43272:SF83">
    <property type="entry name" value="ACYL-COA SYNTHETASE LONG-CHAIN, ISOFORM J"/>
    <property type="match status" value="1"/>
</dbReference>
<dbReference type="InterPro" id="IPR000873">
    <property type="entry name" value="AMP-dep_synth/lig_dom"/>
</dbReference>
<dbReference type="GO" id="GO:0005886">
    <property type="term" value="C:plasma membrane"/>
    <property type="evidence" value="ECO:0007669"/>
    <property type="project" value="TreeGrafter"/>
</dbReference>
<keyword evidence="4" id="KW-0067">ATP-binding</keyword>
<dbReference type="EMBL" id="PDNA01000022">
    <property type="protein sequence ID" value="PGH23591.1"/>
    <property type="molecule type" value="Genomic_DNA"/>
</dbReference>
<dbReference type="OrthoDB" id="1700726at2759"/>
<evidence type="ECO:0000256" key="5">
    <source>
        <dbReference type="ARBA" id="ARBA00024484"/>
    </source>
</evidence>
<dbReference type="Gene3D" id="3.30.300.30">
    <property type="match status" value="1"/>
</dbReference>
<dbReference type="Pfam" id="PF00501">
    <property type="entry name" value="AMP-binding"/>
    <property type="match status" value="1"/>
</dbReference>
<keyword evidence="3" id="KW-0547">Nucleotide-binding</keyword>
<dbReference type="AlphaFoldDB" id="A0A2B7YRA1"/>
<dbReference type="InterPro" id="IPR020845">
    <property type="entry name" value="AMP-binding_CS"/>
</dbReference>
<comment type="similarity">
    <text evidence="1">Belongs to the ATP-dependent AMP-binding enzyme family.</text>
</comment>
<dbReference type="GO" id="GO:0035336">
    <property type="term" value="P:long-chain fatty-acyl-CoA metabolic process"/>
    <property type="evidence" value="ECO:0007669"/>
    <property type="project" value="TreeGrafter"/>
</dbReference>
<reference evidence="8 9" key="1">
    <citation type="submission" date="2017-10" db="EMBL/GenBank/DDBJ databases">
        <title>Comparative genomics in systemic dimorphic fungi from Ajellomycetaceae.</title>
        <authorList>
            <person name="Munoz J.F."/>
            <person name="Mcewen J.G."/>
            <person name="Clay O.K."/>
            <person name="Cuomo C.A."/>
        </authorList>
    </citation>
    <scope>NUCLEOTIDE SEQUENCE [LARGE SCALE GENOMIC DNA]</scope>
    <source>
        <strain evidence="8 9">UAMH7299</strain>
    </source>
</reference>
<organism evidence="8 9">
    <name type="scientific">Polytolypa hystricis (strain UAMH7299)</name>
    <dbReference type="NCBI Taxonomy" id="1447883"/>
    <lineage>
        <taxon>Eukaryota</taxon>
        <taxon>Fungi</taxon>
        <taxon>Dikarya</taxon>
        <taxon>Ascomycota</taxon>
        <taxon>Pezizomycotina</taxon>
        <taxon>Eurotiomycetes</taxon>
        <taxon>Eurotiomycetidae</taxon>
        <taxon>Onygenales</taxon>
        <taxon>Onygenales incertae sedis</taxon>
        <taxon>Polytolypa</taxon>
    </lineage>
</organism>
<name>A0A2B7YRA1_POLH7</name>